<keyword evidence="3" id="KW-1185">Reference proteome</keyword>
<gene>
    <name evidence="2" type="ORF">KFL_001710040</name>
</gene>
<sequence>MMELIGAREVLDGLEEATANAKEEAISSTKENVVGQPNTTEREVSPVTDQATTDGATEGRPLAGAKKRGRPRGQYAHS</sequence>
<protein>
    <submittedName>
        <fullName evidence="2">Uncharacterized protein</fullName>
    </submittedName>
</protein>
<dbReference type="Proteomes" id="UP000054558">
    <property type="component" value="Unassembled WGS sequence"/>
</dbReference>
<feature type="compositionally biased region" description="Polar residues" evidence="1">
    <location>
        <begin position="26"/>
        <end position="39"/>
    </location>
</feature>
<name>A0A1Y1HZ90_KLENI</name>
<dbReference type="AlphaFoldDB" id="A0A1Y1HZ90"/>
<feature type="region of interest" description="Disordered" evidence="1">
    <location>
        <begin position="21"/>
        <end position="78"/>
    </location>
</feature>
<reference evidence="2 3" key="1">
    <citation type="journal article" date="2014" name="Nat. Commun.">
        <title>Klebsormidium flaccidum genome reveals primary factors for plant terrestrial adaptation.</title>
        <authorList>
            <person name="Hori K."/>
            <person name="Maruyama F."/>
            <person name="Fujisawa T."/>
            <person name="Togashi T."/>
            <person name="Yamamoto N."/>
            <person name="Seo M."/>
            <person name="Sato S."/>
            <person name="Yamada T."/>
            <person name="Mori H."/>
            <person name="Tajima N."/>
            <person name="Moriyama T."/>
            <person name="Ikeuchi M."/>
            <person name="Watanabe M."/>
            <person name="Wada H."/>
            <person name="Kobayashi K."/>
            <person name="Saito M."/>
            <person name="Masuda T."/>
            <person name="Sasaki-Sekimoto Y."/>
            <person name="Mashiguchi K."/>
            <person name="Awai K."/>
            <person name="Shimojima M."/>
            <person name="Masuda S."/>
            <person name="Iwai M."/>
            <person name="Nobusawa T."/>
            <person name="Narise T."/>
            <person name="Kondo S."/>
            <person name="Saito H."/>
            <person name="Sato R."/>
            <person name="Murakawa M."/>
            <person name="Ihara Y."/>
            <person name="Oshima-Yamada Y."/>
            <person name="Ohtaka K."/>
            <person name="Satoh M."/>
            <person name="Sonobe K."/>
            <person name="Ishii M."/>
            <person name="Ohtani R."/>
            <person name="Kanamori-Sato M."/>
            <person name="Honoki R."/>
            <person name="Miyazaki D."/>
            <person name="Mochizuki H."/>
            <person name="Umetsu J."/>
            <person name="Higashi K."/>
            <person name="Shibata D."/>
            <person name="Kamiya Y."/>
            <person name="Sato N."/>
            <person name="Nakamura Y."/>
            <person name="Tabata S."/>
            <person name="Ida S."/>
            <person name="Kurokawa K."/>
            <person name="Ohta H."/>
        </authorList>
    </citation>
    <scope>NUCLEOTIDE SEQUENCE [LARGE SCALE GENOMIC DNA]</scope>
    <source>
        <strain evidence="2 3">NIES-2285</strain>
    </source>
</reference>
<evidence type="ECO:0000256" key="1">
    <source>
        <dbReference type="SAM" id="MobiDB-lite"/>
    </source>
</evidence>
<accession>A0A1Y1HZ90</accession>
<evidence type="ECO:0000313" key="2">
    <source>
        <dbReference type="EMBL" id="GAQ83974.1"/>
    </source>
</evidence>
<proteinExistence type="predicted"/>
<dbReference type="EMBL" id="DF237120">
    <property type="protein sequence ID" value="GAQ83974.1"/>
    <property type="molecule type" value="Genomic_DNA"/>
</dbReference>
<evidence type="ECO:0000313" key="3">
    <source>
        <dbReference type="Proteomes" id="UP000054558"/>
    </source>
</evidence>
<organism evidence="2 3">
    <name type="scientific">Klebsormidium nitens</name>
    <name type="common">Green alga</name>
    <name type="synonym">Ulothrix nitens</name>
    <dbReference type="NCBI Taxonomy" id="105231"/>
    <lineage>
        <taxon>Eukaryota</taxon>
        <taxon>Viridiplantae</taxon>
        <taxon>Streptophyta</taxon>
        <taxon>Klebsormidiophyceae</taxon>
        <taxon>Klebsormidiales</taxon>
        <taxon>Klebsormidiaceae</taxon>
        <taxon>Klebsormidium</taxon>
    </lineage>
</organism>